<dbReference type="eggNOG" id="COG2205">
    <property type="taxonomic scope" value="Bacteria"/>
</dbReference>
<comment type="catalytic activity">
    <reaction evidence="1">
        <text>ATP + protein L-histidine = ADP + protein N-phospho-L-histidine.</text>
        <dbReference type="EC" id="2.7.13.3"/>
    </reaction>
</comment>
<dbReference type="GO" id="GO:0004673">
    <property type="term" value="F:protein histidine kinase activity"/>
    <property type="evidence" value="ECO:0007669"/>
    <property type="project" value="UniProtKB-EC"/>
</dbReference>
<gene>
    <name evidence="12" type="ORF">HMPREF0298_1343</name>
</gene>
<dbReference type="SUPFAM" id="SSF55874">
    <property type="entry name" value="ATPase domain of HSP90 chaperone/DNA topoisomerase II/histidine kinase"/>
    <property type="match status" value="1"/>
</dbReference>
<dbReference type="InterPro" id="IPR050428">
    <property type="entry name" value="TCS_sensor_his_kinase"/>
</dbReference>
<dbReference type="PROSITE" id="PS50885">
    <property type="entry name" value="HAMP"/>
    <property type="match status" value="1"/>
</dbReference>
<comment type="subcellular location">
    <subcellularLocation>
        <location evidence="2">Membrane</location>
    </subcellularLocation>
</comment>
<evidence type="ECO:0000256" key="9">
    <source>
        <dbReference type="ARBA" id="ARBA00023012"/>
    </source>
</evidence>
<feature type="transmembrane region" description="Helical" evidence="10">
    <location>
        <begin position="194"/>
        <end position="213"/>
    </location>
</feature>
<dbReference type="Gene3D" id="6.10.340.10">
    <property type="match status" value="1"/>
</dbReference>
<dbReference type="InterPro" id="IPR003660">
    <property type="entry name" value="HAMP_dom"/>
</dbReference>
<dbReference type="Proteomes" id="UP000006196">
    <property type="component" value="Unassembled WGS sequence"/>
</dbReference>
<protein>
    <recommendedName>
        <fullName evidence="3">histidine kinase</fullName>
        <ecNumber evidence="3">2.7.13.3</ecNumber>
    </recommendedName>
</protein>
<evidence type="ECO:0000256" key="10">
    <source>
        <dbReference type="SAM" id="Phobius"/>
    </source>
</evidence>
<organism evidence="12 13">
    <name type="scientific">Corynebacterium lipophiloflavum (strain ATCC 700352 / DSM 44291 / CCUG 37336 / JCM 10383 / DMMZ 1944)</name>
    <dbReference type="NCBI Taxonomy" id="525263"/>
    <lineage>
        <taxon>Bacteria</taxon>
        <taxon>Bacillati</taxon>
        <taxon>Actinomycetota</taxon>
        <taxon>Actinomycetes</taxon>
        <taxon>Mycobacteriales</taxon>
        <taxon>Corynebacteriaceae</taxon>
        <taxon>Corynebacterium</taxon>
    </lineage>
</organism>
<evidence type="ECO:0000256" key="5">
    <source>
        <dbReference type="ARBA" id="ARBA00022679"/>
    </source>
</evidence>
<evidence type="ECO:0000256" key="1">
    <source>
        <dbReference type="ARBA" id="ARBA00000085"/>
    </source>
</evidence>
<evidence type="ECO:0000313" key="13">
    <source>
        <dbReference type="Proteomes" id="UP000006196"/>
    </source>
</evidence>
<keyword evidence="7" id="KW-0418">Kinase</keyword>
<evidence type="ECO:0000256" key="8">
    <source>
        <dbReference type="ARBA" id="ARBA00022989"/>
    </source>
</evidence>
<feature type="domain" description="HAMP" evidence="11">
    <location>
        <begin position="214"/>
        <end position="268"/>
    </location>
</feature>
<sequence>MEVSPHVKTMVCMSTSLVHTPTTPTAFQSFRRRIVAWFIALMALTLAIILLTTRTVLLNAVTEQANADVVQEAREFTTFAAEGRDPETSQEFESPERLLQVFLARQIPGDNEALVGVSGDQIIQMANIPRPLQAGEPLVTSALENPAASGIYDDPELGPVHWATVGVEGTDTALLIARFTDTARASVAANLRSITLISLGSLLLALALAWFVAGRLLNPVRQVREAAVGLDSRSHGQRVPLPDNGDADTVDLARTFNTLLERIDAADDAYRGILARLHIQLRDWLNRVRGGADPQELAEEGTRTLATLSALGSLTVGSRDTNQMVTMPAHDVGRRVQEHIAAAGVPVTLVASASESSAVTLDVNAVGLSMTEAARFCAALSTPVELGVETKEHGLSLWVRERGVGCDPAQLKALLNWQPDETRPEGRQANLVLLRCVADAHGGSAWAQSTNGLGTIIGLDLPGAPAHE</sequence>
<dbReference type="PANTHER" id="PTHR45436">
    <property type="entry name" value="SENSOR HISTIDINE KINASE YKOH"/>
    <property type="match status" value="1"/>
</dbReference>
<feature type="transmembrane region" description="Helical" evidence="10">
    <location>
        <begin position="34"/>
        <end position="52"/>
    </location>
</feature>
<dbReference type="AlphaFoldDB" id="C0XSC3"/>
<keyword evidence="4" id="KW-0597">Phosphoprotein</keyword>
<dbReference type="HOGENOM" id="CLU_000445_89_6_11"/>
<proteinExistence type="predicted"/>
<dbReference type="EMBL" id="ACHJ01000113">
    <property type="protein sequence ID" value="EEI16847.1"/>
    <property type="molecule type" value="Genomic_DNA"/>
</dbReference>
<dbReference type="GO" id="GO:0000160">
    <property type="term" value="P:phosphorelay signal transduction system"/>
    <property type="evidence" value="ECO:0007669"/>
    <property type="project" value="UniProtKB-KW"/>
</dbReference>
<keyword evidence="13" id="KW-1185">Reference proteome</keyword>
<evidence type="ECO:0000259" key="11">
    <source>
        <dbReference type="PROSITE" id="PS50885"/>
    </source>
</evidence>
<dbReference type="PANTHER" id="PTHR45436:SF5">
    <property type="entry name" value="SENSOR HISTIDINE KINASE TRCS"/>
    <property type="match status" value="1"/>
</dbReference>
<keyword evidence="9" id="KW-0902">Two-component regulatory system</keyword>
<dbReference type="GO" id="GO:0005886">
    <property type="term" value="C:plasma membrane"/>
    <property type="evidence" value="ECO:0007669"/>
    <property type="project" value="TreeGrafter"/>
</dbReference>
<dbReference type="eggNOG" id="COG3850">
    <property type="taxonomic scope" value="Bacteria"/>
</dbReference>
<reference evidence="12" key="1">
    <citation type="submission" date="2009-01" db="EMBL/GenBank/DDBJ databases">
        <authorList>
            <person name="Qin X."/>
            <person name="Bachman B."/>
            <person name="Battles P."/>
            <person name="Bell A."/>
            <person name="Bess C."/>
            <person name="Bickham C."/>
            <person name="Chaboub L."/>
            <person name="Chen D."/>
            <person name="Coyle M."/>
            <person name="Deiros D.R."/>
            <person name="Dinh H."/>
            <person name="Forbes L."/>
            <person name="Fowler G."/>
            <person name="Francisco L."/>
            <person name="Fu Q."/>
            <person name="Gubbala S."/>
            <person name="Hale W."/>
            <person name="Han Y."/>
            <person name="Hemphill L."/>
            <person name="Highlander S.K."/>
            <person name="Hirani K."/>
            <person name="Hogues M."/>
            <person name="Jackson L."/>
            <person name="Jakkamsetti A."/>
            <person name="Javaid M."/>
            <person name="Jiang H."/>
            <person name="Korchina V."/>
            <person name="Kovar C."/>
            <person name="Lara F."/>
            <person name="Lee S."/>
            <person name="Mata R."/>
            <person name="Mathew T."/>
            <person name="Moen C."/>
            <person name="Morales K."/>
            <person name="Munidasa M."/>
            <person name="Nazareth L."/>
            <person name="Ngo R."/>
            <person name="Nguyen L."/>
            <person name="Okwuonu G."/>
            <person name="Ongeri F."/>
            <person name="Patil S."/>
            <person name="Petrosino J."/>
            <person name="Pham C."/>
            <person name="Pham P."/>
            <person name="Pu L.-L."/>
            <person name="Puazo M."/>
            <person name="Raj R."/>
            <person name="Reid J."/>
            <person name="Rouhana J."/>
            <person name="Saada N."/>
            <person name="Shang Y."/>
            <person name="Simmons D."/>
            <person name="Thornton R."/>
            <person name="Warren J."/>
            <person name="Weissenberger G."/>
            <person name="Zhang J."/>
            <person name="Zhang L."/>
            <person name="Zhou C."/>
            <person name="Zhu D."/>
            <person name="Muzny D."/>
            <person name="Worley K."/>
            <person name="Gibbs R."/>
        </authorList>
    </citation>
    <scope>NUCLEOTIDE SEQUENCE [LARGE SCALE GENOMIC DNA]</scope>
    <source>
        <strain evidence="12">DSM 44291</strain>
    </source>
</reference>
<dbReference type="Gene3D" id="3.30.565.10">
    <property type="entry name" value="Histidine kinase-like ATPase, C-terminal domain"/>
    <property type="match status" value="1"/>
</dbReference>
<keyword evidence="5" id="KW-0808">Transferase</keyword>
<evidence type="ECO:0000256" key="4">
    <source>
        <dbReference type="ARBA" id="ARBA00022553"/>
    </source>
</evidence>
<dbReference type="InterPro" id="IPR036890">
    <property type="entry name" value="HATPase_C_sf"/>
</dbReference>
<keyword evidence="8 10" id="KW-1133">Transmembrane helix</keyword>
<evidence type="ECO:0000256" key="7">
    <source>
        <dbReference type="ARBA" id="ARBA00022777"/>
    </source>
</evidence>
<keyword evidence="10" id="KW-0472">Membrane</keyword>
<accession>C0XSC3</accession>
<comment type="caution">
    <text evidence="12">The sequence shown here is derived from an EMBL/GenBank/DDBJ whole genome shotgun (WGS) entry which is preliminary data.</text>
</comment>
<dbReference type="EC" id="2.7.13.3" evidence="3"/>
<evidence type="ECO:0000313" key="12">
    <source>
        <dbReference type="EMBL" id="EEI16847.1"/>
    </source>
</evidence>
<evidence type="ECO:0000256" key="3">
    <source>
        <dbReference type="ARBA" id="ARBA00012438"/>
    </source>
</evidence>
<evidence type="ECO:0000256" key="6">
    <source>
        <dbReference type="ARBA" id="ARBA00022692"/>
    </source>
</evidence>
<dbReference type="OrthoDB" id="9786919at2"/>
<name>C0XSC3_CORLD</name>
<evidence type="ECO:0000256" key="2">
    <source>
        <dbReference type="ARBA" id="ARBA00004370"/>
    </source>
</evidence>
<keyword evidence="6 10" id="KW-0812">Transmembrane</keyword>
<dbReference type="STRING" id="525263.HMPREF0298_1343"/>